<evidence type="ECO:0000313" key="2">
    <source>
        <dbReference type="Proteomes" id="UP001231649"/>
    </source>
</evidence>
<reference evidence="1" key="1">
    <citation type="submission" date="2023-03" db="EMBL/GenBank/DDBJ databases">
        <title>Chromosome-level genomes of two armyworms, Mythimna separata and Mythimna loreyi, provide insights into the biosynthesis and reception of sex pheromones.</title>
        <authorList>
            <person name="Zhao H."/>
        </authorList>
    </citation>
    <scope>NUCLEOTIDE SEQUENCE</scope>
    <source>
        <strain evidence="1">BeijingLab</strain>
    </source>
</reference>
<organism evidence="1 2">
    <name type="scientific">Mythimna loreyi</name>
    <dbReference type="NCBI Taxonomy" id="667449"/>
    <lineage>
        <taxon>Eukaryota</taxon>
        <taxon>Metazoa</taxon>
        <taxon>Ecdysozoa</taxon>
        <taxon>Arthropoda</taxon>
        <taxon>Hexapoda</taxon>
        <taxon>Insecta</taxon>
        <taxon>Pterygota</taxon>
        <taxon>Neoptera</taxon>
        <taxon>Endopterygota</taxon>
        <taxon>Lepidoptera</taxon>
        <taxon>Glossata</taxon>
        <taxon>Ditrysia</taxon>
        <taxon>Noctuoidea</taxon>
        <taxon>Noctuidae</taxon>
        <taxon>Noctuinae</taxon>
        <taxon>Hadenini</taxon>
        <taxon>Mythimna</taxon>
    </lineage>
</organism>
<dbReference type="EMBL" id="CM056788">
    <property type="protein sequence ID" value="KAJ8730862.1"/>
    <property type="molecule type" value="Genomic_DNA"/>
</dbReference>
<dbReference type="Proteomes" id="UP001231649">
    <property type="component" value="Chromosome 12"/>
</dbReference>
<gene>
    <name evidence="1" type="ORF">PYW08_002275</name>
</gene>
<proteinExistence type="predicted"/>
<name>A0ACC2R3Z2_9NEOP</name>
<sequence>MHSKQNITQESNNSDDLKLIENDVPLPMKWEILWREVIFVTFMHFGAIYGIYAFLMVAKWQTCLFFLFLHTATTLSITAGVHRLWSHKSYKAKLPLRILLAMFFTMSVQYSGITWVRYHRKHHKYSDTDADPHNPKRGFFYAHIGWLLVRKHPQVKAHFVDISDLKEDPVLRFQHKYYVILVAILALILPAYIPTLWGEEMKIAIYICVCLRFVCSLHMFASVNSVAHKWGTKSYDKHINPADSKIISFIAIGEGFHNYHHTFPWDYRSAELGGYSLNFTKLFIDFMEKIGWAYDLKVVPDELIKKRVKRTGDGSHPVWGWDDPDLSADDKKITEINYNKRNNIDDISALDNISSFLLKQCN</sequence>
<accession>A0ACC2R3Z2</accession>
<evidence type="ECO:0000313" key="1">
    <source>
        <dbReference type="EMBL" id="KAJ8730862.1"/>
    </source>
</evidence>
<comment type="caution">
    <text evidence="1">The sequence shown here is derived from an EMBL/GenBank/DDBJ whole genome shotgun (WGS) entry which is preliminary data.</text>
</comment>
<protein>
    <submittedName>
        <fullName evidence="1">Uncharacterized protein</fullName>
    </submittedName>
</protein>
<keyword evidence="2" id="KW-1185">Reference proteome</keyword>